<keyword evidence="1" id="KW-0812">Transmembrane</keyword>
<evidence type="ECO:0000256" key="1">
    <source>
        <dbReference type="SAM" id="Phobius"/>
    </source>
</evidence>
<keyword evidence="3" id="KW-1185">Reference proteome</keyword>
<keyword evidence="1" id="KW-1133">Transmembrane helix</keyword>
<dbReference type="EMBL" id="JACHFD010000012">
    <property type="protein sequence ID" value="MBB5352403.1"/>
    <property type="molecule type" value="Genomic_DNA"/>
</dbReference>
<feature type="transmembrane region" description="Helical" evidence="1">
    <location>
        <begin position="7"/>
        <end position="24"/>
    </location>
</feature>
<keyword evidence="1" id="KW-0472">Membrane</keyword>
<feature type="transmembrane region" description="Helical" evidence="1">
    <location>
        <begin position="44"/>
        <end position="65"/>
    </location>
</feature>
<comment type="caution">
    <text evidence="2">The sequence shown here is derived from an EMBL/GenBank/DDBJ whole genome shotgun (WGS) entry which is preliminary data.</text>
</comment>
<evidence type="ECO:0000313" key="3">
    <source>
        <dbReference type="Proteomes" id="UP000557717"/>
    </source>
</evidence>
<evidence type="ECO:0000313" key="2">
    <source>
        <dbReference type="EMBL" id="MBB5352403.1"/>
    </source>
</evidence>
<proteinExistence type="predicted"/>
<sequence length="69" mass="7973">MFHPFQLLAGFIFGTIGWGVWRYGKALDRWKPKVIGLALMAYPYFIFNVILLWVIGIALLVLFAFQHDA</sequence>
<reference evidence="2 3" key="1">
    <citation type="submission" date="2020-08" db="EMBL/GenBank/DDBJ databases">
        <title>Genomic Encyclopedia of Type Strains, Phase IV (KMG-IV): sequencing the most valuable type-strain genomes for metagenomic binning, comparative biology and taxonomic classification.</title>
        <authorList>
            <person name="Goeker M."/>
        </authorList>
    </citation>
    <scope>NUCLEOTIDE SEQUENCE [LARGE SCALE GENOMIC DNA]</scope>
    <source>
        <strain evidence="2 3">YC6886</strain>
    </source>
</reference>
<dbReference type="Proteomes" id="UP000557717">
    <property type="component" value="Unassembled WGS sequence"/>
</dbReference>
<organism evidence="2 3">
    <name type="scientific">Haloferula luteola</name>
    <dbReference type="NCBI Taxonomy" id="595692"/>
    <lineage>
        <taxon>Bacteria</taxon>
        <taxon>Pseudomonadati</taxon>
        <taxon>Verrucomicrobiota</taxon>
        <taxon>Verrucomicrobiia</taxon>
        <taxon>Verrucomicrobiales</taxon>
        <taxon>Verrucomicrobiaceae</taxon>
        <taxon>Haloferula</taxon>
    </lineage>
</organism>
<dbReference type="AlphaFoldDB" id="A0A840V4D1"/>
<protein>
    <submittedName>
        <fullName evidence="2">Uncharacterized protein</fullName>
    </submittedName>
</protein>
<name>A0A840V4D1_9BACT</name>
<accession>A0A840V4D1</accession>
<dbReference type="RefSeq" id="WP_184019416.1">
    <property type="nucleotide sequence ID" value="NZ_JACHFD010000012.1"/>
</dbReference>
<gene>
    <name evidence="2" type="ORF">HNR46_002648</name>
</gene>